<comment type="caution">
    <text evidence="7">The sequence shown here is derived from an EMBL/GenBank/DDBJ whole genome shotgun (WGS) entry which is preliminary data.</text>
</comment>
<dbReference type="PANTHER" id="PTHR38480">
    <property type="entry name" value="SLR0254 PROTEIN"/>
    <property type="match status" value="1"/>
</dbReference>
<evidence type="ECO:0000259" key="6">
    <source>
        <dbReference type="Pfam" id="PF06271"/>
    </source>
</evidence>
<reference evidence="7" key="1">
    <citation type="submission" date="2021-04" db="EMBL/GenBank/DDBJ databases">
        <title>Genome based classification of Actinospica acidithermotolerans sp. nov., an actinobacterium isolated from an Indonesian hot spring.</title>
        <authorList>
            <person name="Kusuma A.B."/>
            <person name="Putra K.E."/>
            <person name="Nafisah S."/>
            <person name="Loh J."/>
            <person name="Nouioui I."/>
            <person name="Goodfellow M."/>
        </authorList>
    </citation>
    <scope>NUCLEOTIDE SEQUENCE</scope>
    <source>
        <strain evidence="7">DSM 45618</strain>
    </source>
</reference>
<organism evidence="7 8">
    <name type="scientific">Actinocrinis puniceicyclus</name>
    <dbReference type="NCBI Taxonomy" id="977794"/>
    <lineage>
        <taxon>Bacteria</taxon>
        <taxon>Bacillati</taxon>
        <taxon>Actinomycetota</taxon>
        <taxon>Actinomycetes</taxon>
        <taxon>Catenulisporales</taxon>
        <taxon>Actinospicaceae</taxon>
        <taxon>Actinocrinis</taxon>
    </lineage>
</organism>
<dbReference type="RefSeq" id="WP_211468813.1">
    <property type="nucleotide sequence ID" value="NZ_JAGSXH010000051.1"/>
</dbReference>
<keyword evidence="8" id="KW-1185">Reference proteome</keyword>
<feature type="transmembrane region" description="Helical" evidence="5">
    <location>
        <begin position="23"/>
        <end position="47"/>
    </location>
</feature>
<dbReference type="EMBL" id="JAGSXH010000051">
    <property type="protein sequence ID" value="MBS2964447.1"/>
    <property type="molecule type" value="Genomic_DNA"/>
</dbReference>
<feature type="transmembrane region" description="Helical" evidence="5">
    <location>
        <begin position="127"/>
        <end position="149"/>
    </location>
</feature>
<evidence type="ECO:0000256" key="1">
    <source>
        <dbReference type="ARBA" id="ARBA00004141"/>
    </source>
</evidence>
<sequence length="294" mass="30274">MADLVIAEGVELELRPARLASRFAAALLDLLVQAAIFALLAFAAVTLNSGSGNPDAQQAAIIVIIALVTVGYPVTSETVSTGRSLGKAAVGLRVVRTDGGPERFRHALARALAGIFADLNLPLLGTVAASGMSWLWVCLVGLPGVIACVSSRRAQRIGDLLAGTLVVRERGDYGRGSLPIPPAPAVAAWAATASVGNVPTGLVVAGRQLVSRVFELDRTAAGELADELARQYSAYVTPPPPQGLPAYQYLVAVTGERFRREAGAAYASALASTPVAPAVPVNTIPAAGRTGRSH</sequence>
<dbReference type="GO" id="GO:0016020">
    <property type="term" value="C:membrane"/>
    <property type="evidence" value="ECO:0007669"/>
    <property type="project" value="UniProtKB-SubCell"/>
</dbReference>
<evidence type="ECO:0000313" key="7">
    <source>
        <dbReference type="EMBL" id="MBS2964447.1"/>
    </source>
</evidence>
<dbReference type="Pfam" id="PF06271">
    <property type="entry name" value="RDD"/>
    <property type="match status" value="1"/>
</dbReference>
<evidence type="ECO:0000313" key="8">
    <source>
        <dbReference type="Proteomes" id="UP000677913"/>
    </source>
</evidence>
<gene>
    <name evidence="7" type="ORF">KGA66_15425</name>
</gene>
<protein>
    <submittedName>
        <fullName evidence="7">RDD family protein</fullName>
    </submittedName>
</protein>
<feature type="domain" description="RDD" evidence="6">
    <location>
        <begin position="17"/>
        <end position="163"/>
    </location>
</feature>
<evidence type="ECO:0000256" key="5">
    <source>
        <dbReference type="SAM" id="Phobius"/>
    </source>
</evidence>
<evidence type="ECO:0000256" key="4">
    <source>
        <dbReference type="ARBA" id="ARBA00023136"/>
    </source>
</evidence>
<comment type="subcellular location">
    <subcellularLocation>
        <location evidence="1">Membrane</location>
        <topology evidence="1">Multi-pass membrane protein</topology>
    </subcellularLocation>
</comment>
<dbReference type="AlphaFoldDB" id="A0A8J8BBV2"/>
<dbReference type="Proteomes" id="UP000677913">
    <property type="component" value="Unassembled WGS sequence"/>
</dbReference>
<accession>A0A8J8BBV2</accession>
<dbReference type="InterPro" id="IPR010432">
    <property type="entry name" value="RDD"/>
</dbReference>
<dbReference type="PANTHER" id="PTHR38480:SF1">
    <property type="entry name" value="SLR0254 PROTEIN"/>
    <property type="match status" value="1"/>
</dbReference>
<keyword evidence="2 5" id="KW-0812">Transmembrane</keyword>
<evidence type="ECO:0000256" key="2">
    <source>
        <dbReference type="ARBA" id="ARBA00022692"/>
    </source>
</evidence>
<name>A0A8J8BBV2_9ACTN</name>
<keyword evidence="4 5" id="KW-0472">Membrane</keyword>
<evidence type="ECO:0000256" key="3">
    <source>
        <dbReference type="ARBA" id="ARBA00022989"/>
    </source>
</evidence>
<keyword evidence="3 5" id="KW-1133">Transmembrane helix</keyword>
<proteinExistence type="predicted"/>
<feature type="transmembrane region" description="Helical" evidence="5">
    <location>
        <begin position="59"/>
        <end position="75"/>
    </location>
</feature>